<evidence type="ECO:0000256" key="2">
    <source>
        <dbReference type="ARBA" id="ARBA00009006"/>
    </source>
</evidence>
<accession>A0ABS9SF76</accession>
<dbReference type="EC" id="3.1.27.-" evidence="7"/>
<dbReference type="InterPro" id="IPR001887">
    <property type="entry name" value="Barnase"/>
</dbReference>
<dbReference type="EMBL" id="JAKWBL010000001">
    <property type="protein sequence ID" value="MCH5596976.1"/>
    <property type="molecule type" value="Genomic_DNA"/>
</dbReference>
<proteinExistence type="inferred from homology"/>
<evidence type="ECO:0000256" key="7">
    <source>
        <dbReference type="PIRNR" id="PIRNR001013"/>
    </source>
</evidence>
<gene>
    <name evidence="8" type="ORF">MKP09_03085</name>
</gene>
<keyword evidence="6 7" id="KW-0378">Hydrolase</keyword>
<dbReference type="PRINTS" id="PR00117">
    <property type="entry name" value="BARNASE"/>
</dbReference>
<dbReference type="PIRSF" id="PIRSF001013">
    <property type="entry name" value="Barnase"/>
    <property type="match status" value="1"/>
</dbReference>
<evidence type="ECO:0000256" key="4">
    <source>
        <dbReference type="ARBA" id="ARBA00022525"/>
    </source>
</evidence>
<dbReference type="Gene3D" id="3.10.450.30">
    <property type="entry name" value="Microbial ribonucleases"/>
    <property type="match status" value="1"/>
</dbReference>
<sequence length="153" mass="17295">MMMINNKRIGIIVLILLIVGGVIFFSNKNGAADNAFAADTVTMRIDELTSAKVVVPYVKKNHKLPDYYIKKGEARRQGWIASERNLCDVLPGKAIGGDVFSNREGNLPKSDGRKWFEADLNYNCGRRNADRLLFSSDGLIYVTYDHYKTFQQK</sequence>
<evidence type="ECO:0000313" key="8">
    <source>
        <dbReference type="EMBL" id="MCH5596976.1"/>
    </source>
</evidence>
<comment type="caution">
    <text evidence="8">The sequence shown here is derived from an EMBL/GenBank/DDBJ whole genome shotgun (WGS) entry which is preliminary data.</text>
</comment>
<name>A0ABS9SF76_9BACT</name>
<dbReference type="InterPro" id="IPR016191">
    <property type="entry name" value="Ribonuclease/ribotoxin"/>
</dbReference>
<dbReference type="SUPFAM" id="SSF53933">
    <property type="entry name" value="Microbial ribonucleases"/>
    <property type="match status" value="1"/>
</dbReference>
<evidence type="ECO:0000313" key="9">
    <source>
        <dbReference type="Proteomes" id="UP001202248"/>
    </source>
</evidence>
<keyword evidence="4 7" id="KW-0964">Secreted</keyword>
<dbReference type="Pfam" id="PF00545">
    <property type="entry name" value="Ribonuclease"/>
    <property type="match status" value="1"/>
</dbReference>
<evidence type="ECO:0000256" key="5">
    <source>
        <dbReference type="ARBA" id="ARBA00022722"/>
    </source>
</evidence>
<evidence type="ECO:0000256" key="1">
    <source>
        <dbReference type="ARBA" id="ARBA00004613"/>
    </source>
</evidence>
<protein>
    <recommendedName>
        <fullName evidence="3 7">Ribonuclease</fullName>
        <ecNumber evidence="7">3.1.27.-</ecNumber>
    </recommendedName>
</protein>
<evidence type="ECO:0000256" key="3">
    <source>
        <dbReference type="ARBA" id="ARBA00022214"/>
    </source>
</evidence>
<dbReference type="RefSeq" id="WP_240826389.1">
    <property type="nucleotide sequence ID" value="NZ_JAKWBL010000001.1"/>
</dbReference>
<comment type="similarity">
    <text evidence="2 7">Belongs to the ribonuclease N1/T1 family.</text>
</comment>
<dbReference type="InterPro" id="IPR000026">
    <property type="entry name" value="N1-like"/>
</dbReference>
<comment type="subcellular location">
    <subcellularLocation>
        <location evidence="1 7">Secreted</location>
    </subcellularLocation>
</comment>
<organism evidence="8 9">
    <name type="scientific">Niabella ginsengisoli</name>
    <dbReference type="NCBI Taxonomy" id="522298"/>
    <lineage>
        <taxon>Bacteria</taxon>
        <taxon>Pseudomonadati</taxon>
        <taxon>Bacteroidota</taxon>
        <taxon>Chitinophagia</taxon>
        <taxon>Chitinophagales</taxon>
        <taxon>Chitinophagaceae</taxon>
        <taxon>Niabella</taxon>
    </lineage>
</organism>
<evidence type="ECO:0000256" key="6">
    <source>
        <dbReference type="ARBA" id="ARBA00022801"/>
    </source>
</evidence>
<reference evidence="8 9" key="1">
    <citation type="submission" date="2022-02" db="EMBL/GenBank/DDBJ databases">
        <authorList>
            <person name="Min J."/>
        </authorList>
    </citation>
    <scope>NUCLEOTIDE SEQUENCE [LARGE SCALE GENOMIC DNA]</scope>
    <source>
        <strain evidence="8 9">GR10-1</strain>
    </source>
</reference>
<dbReference type="Proteomes" id="UP001202248">
    <property type="component" value="Unassembled WGS sequence"/>
</dbReference>
<keyword evidence="7" id="KW-0255">Endonuclease</keyword>
<keyword evidence="5 7" id="KW-0540">Nuclease</keyword>
<keyword evidence="9" id="KW-1185">Reference proteome</keyword>